<name>A0ABT1NIL7_9FIRM</name>
<evidence type="ECO:0000259" key="2">
    <source>
        <dbReference type="Pfam" id="PF01326"/>
    </source>
</evidence>
<dbReference type="PANTHER" id="PTHR43615:SF1">
    <property type="entry name" value="PPDK_N DOMAIN-CONTAINING PROTEIN"/>
    <property type="match status" value="1"/>
</dbReference>
<protein>
    <recommendedName>
        <fullName evidence="5">Phosphoenolpyruvate synthase</fullName>
    </recommendedName>
</protein>
<evidence type="ECO:0000313" key="4">
    <source>
        <dbReference type="Proteomes" id="UP001651880"/>
    </source>
</evidence>
<evidence type="ECO:0000313" key="3">
    <source>
        <dbReference type="EMBL" id="MCQ1531107.1"/>
    </source>
</evidence>
<dbReference type="Pfam" id="PF01326">
    <property type="entry name" value="PPDK_N"/>
    <property type="match status" value="1"/>
</dbReference>
<dbReference type="InterPro" id="IPR051549">
    <property type="entry name" value="PEP_Utilizing_Enz"/>
</dbReference>
<dbReference type="Gene3D" id="3.30.1490.20">
    <property type="entry name" value="ATP-grasp fold, A domain"/>
    <property type="match status" value="1"/>
</dbReference>
<dbReference type="RefSeq" id="WP_255228627.1">
    <property type="nucleotide sequence ID" value="NZ_JAJEKE010000018.1"/>
</dbReference>
<dbReference type="SUPFAM" id="SSF56059">
    <property type="entry name" value="Glutathione synthetase ATP-binding domain-like"/>
    <property type="match status" value="1"/>
</dbReference>
<dbReference type="InterPro" id="IPR008279">
    <property type="entry name" value="PEP-util_enz_mobile_dom"/>
</dbReference>
<evidence type="ECO:0000259" key="1">
    <source>
        <dbReference type="Pfam" id="PF00391"/>
    </source>
</evidence>
<reference evidence="3 4" key="1">
    <citation type="submission" date="2021-10" db="EMBL/GenBank/DDBJ databases">
        <title>Lutispora strain m25 sp. nov., a thermophilic, non-spore-forming bacterium isolated from a lab-scale methanogenic bioreactor digesting anaerobic sludge.</title>
        <authorList>
            <person name="El Houari A."/>
            <person name="Mcdonald J."/>
        </authorList>
    </citation>
    <scope>NUCLEOTIDE SEQUENCE [LARGE SCALE GENOMIC DNA]</scope>
    <source>
        <strain evidence="4">m25</strain>
    </source>
</reference>
<organism evidence="3 4">
    <name type="scientific">Lutispora saccharofermentans</name>
    <dbReference type="NCBI Taxonomy" id="3024236"/>
    <lineage>
        <taxon>Bacteria</taxon>
        <taxon>Bacillati</taxon>
        <taxon>Bacillota</taxon>
        <taxon>Clostridia</taxon>
        <taxon>Lutisporales</taxon>
        <taxon>Lutisporaceae</taxon>
        <taxon>Lutispora</taxon>
    </lineage>
</organism>
<dbReference type="SUPFAM" id="SSF52009">
    <property type="entry name" value="Phosphohistidine domain"/>
    <property type="match status" value="1"/>
</dbReference>
<dbReference type="EMBL" id="JAJEKE010000018">
    <property type="protein sequence ID" value="MCQ1531107.1"/>
    <property type="molecule type" value="Genomic_DNA"/>
</dbReference>
<dbReference type="Gene3D" id="3.30.470.20">
    <property type="entry name" value="ATP-grasp fold, B domain"/>
    <property type="match status" value="1"/>
</dbReference>
<dbReference type="Pfam" id="PF00391">
    <property type="entry name" value="PEP-utilizers"/>
    <property type="match status" value="1"/>
</dbReference>
<dbReference type="Gene3D" id="3.50.30.10">
    <property type="entry name" value="Phosphohistidine domain"/>
    <property type="match status" value="1"/>
</dbReference>
<dbReference type="Proteomes" id="UP001651880">
    <property type="component" value="Unassembled WGS sequence"/>
</dbReference>
<proteinExistence type="predicted"/>
<dbReference type="InterPro" id="IPR013815">
    <property type="entry name" value="ATP_grasp_subdomain_1"/>
</dbReference>
<feature type="domain" description="Pyruvate phosphate dikinase AMP/ATP-binding" evidence="2">
    <location>
        <begin position="18"/>
        <end position="301"/>
    </location>
</feature>
<keyword evidence="4" id="KW-1185">Reference proteome</keyword>
<accession>A0ABT1NIL7</accession>
<comment type="caution">
    <text evidence="3">The sequence shown here is derived from an EMBL/GenBank/DDBJ whole genome shotgun (WGS) entry which is preliminary data.</text>
</comment>
<dbReference type="InterPro" id="IPR002192">
    <property type="entry name" value="PPDK_AMP/ATP-bd"/>
</dbReference>
<evidence type="ECO:0008006" key="5">
    <source>
        <dbReference type="Google" id="ProtNLM"/>
    </source>
</evidence>
<feature type="domain" description="PEP-utilising enzyme mobile" evidence="1">
    <location>
        <begin position="767"/>
        <end position="836"/>
    </location>
</feature>
<dbReference type="PANTHER" id="PTHR43615">
    <property type="entry name" value="PHOSPHOENOLPYRUVATE SYNTHASE-RELATED"/>
    <property type="match status" value="1"/>
</dbReference>
<dbReference type="InterPro" id="IPR036637">
    <property type="entry name" value="Phosphohistidine_dom_sf"/>
</dbReference>
<gene>
    <name evidence="3" type="ORF">LJD61_16395</name>
</gene>
<sequence>MNIYVCSLNNKESINRERFGGKASNLSKAIQSGYAVPMGYAISVDCFIRYCAYNNIVIENYMVNKDTIVQGSIPDDIKHELMSIWTTISQTGKGVIVRSSSIGEDGIDHSFAGIYDSILNVKTYADLESAIKQCWASYFDKCAIEYRSNRHIKATGMGLVIQKMINGDKSGVIFTENPLNGFADELIIEAYPGLNFAVVDGQAEADRYVVHKKDLHKECAISKKRVMYSMGERSLTIDTLNIPDELYHGSTLNDEEIEQLVKAAKGIEDIYKYPCDIEWTIADKKLYVLQVRPITTNANRDKIIVYFDNDIAEDIECSMLDRYSEPACTCYLSMLNRWQDDVYLDFYSTKSGKYNKEKPLKFFFNRVYWNLKYQKEYFDNIPFDNKSDKSIQKKIKLIKLMLFGYKSWYSRLRHYDYTITKYASQNMDVMDSKQLIDYFYNITNNFCNYIGRDHFQFLGMAHVCYNLLLKKIAFVPGVKELVADILNTNLCKNMTTLSNYEMVKIAEKAYQSESLRKLLLENSSKDIYRILQHDQGYSDFKQLLDDFLRKHGHRGTSCDDLFTPHWCEEPAYVIELMRQLLISDDHKLFDVYNNTKTIGYFKKQIYSHIMNHYGTGRVYSYYQNFIVSKLIDVTVQYMILREDQRYYFDKSWDLLRKLFLFIGDRFTKQSIINEPHDIFHLTIDEILELLSESNKSKNLKQTIERRQNVYERNKHITPPYLIKDSSIYRLQKKGSHKSFKAIGISPGHAIGAARIVSTVNDLGKVLKGDIIVVSTFHPSWTPVLNIVSGMIMNYGNILSHGAVVAREYGIPVVVFNDMATQTFESGQILEIDGTVGRIRISDSLTHLR</sequence>